<keyword evidence="8" id="KW-1185">Reference proteome</keyword>
<dbReference type="InterPro" id="IPR002401">
    <property type="entry name" value="Cyt_P450_E_grp-I"/>
</dbReference>
<comment type="similarity">
    <text evidence="5">Belongs to the cytochrome P450 family.</text>
</comment>
<dbReference type="PRINTS" id="PR00385">
    <property type="entry name" value="P450"/>
</dbReference>
<keyword evidence="6" id="KW-1133">Transmembrane helix</keyword>
<evidence type="ECO:0000313" key="7">
    <source>
        <dbReference type="EMBL" id="PMD47216.1"/>
    </source>
</evidence>
<dbReference type="InterPro" id="IPR036396">
    <property type="entry name" value="Cyt_P450_sf"/>
</dbReference>
<keyword evidence="5" id="KW-0560">Oxidoreductase</keyword>
<dbReference type="SUPFAM" id="SSF48264">
    <property type="entry name" value="Cytochrome P450"/>
    <property type="match status" value="1"/>
</dbReference>
<evidence type="ECO:0000256" key="1">
    <source>
        <dbReference type="ARBA" id="ARBA00001971"/>
    </source>
</evidence>
<dbReference type="InterPro" id="IPR001128">
    <property type="entry name" value="Cyt_P450"/>
</dbReference>
<dbReference type="InterPro" id="IPR050121">
    <property type="entry name" value="Cytochrome_P450_monoxygenase"/>
</dbReference>
<dbReference type="Proteomes" id="UP000235786">
    <property type="component" value="Unassembled WGS sequence"/>
</dbReference>
<dbReference type="PANTHER" id="PTHR24305">
    <property type="entry name" value="CYTOCHROME P450"/>
    <property type="match status" value="1"/>
</dbReference>
<dbReference type="Gene3D" id="1.10.630.10">
    <property type="entry name" value="Cytochrome P450"/>
    <property type="match status" value="1"/>
</dbReference>
<sequence length="506" mass="56756">MSAYDVRGESGILPSRPTTLYLLLATLAVIICYVFYQFFLSPLRNVPGPYLARFTRLWELNSLRAGNFQRTQIAYHEKYGPVVRIAPNRYSITDPAAFKTIYGHGSKFIKSKFYYAFGHPDLTKLDLFSERDIASHALKRRRVSSLYSVTSLLSYEHFVDQNNLQLCSKLEQFAGTGRVFNVPTWMQYYAFDVIGSISVGKSFGYMEMETDPRGILSAIHESMVYGSRVGLFPELHAPLAFVASKAKLPIPFDRVGDFITEQINNRRSGKFTGVQGDFLDKLLDLKDAGKIEEWDIQTTIGANIAAGSDTTAITLSAILYFLIKHPEKAKKLHQEISEYATSGKISDPVTFQEGQKMPYLTAVIKEALRLHPATGMILSRIVPSGGAVLGDYFFPAGSEVGCNPWLINANENIYGSDPRVFRPERWLEASESNSAAMDTNLFSFGTGARTCIGKNISLLEVTKVIPQLFRKFEFVLENPNDEWGADCGWFVKQSFRCRVKVLASNM</sequence>
<keyword evidence="6" id="KW-0472">Membrane</keyword>
<dbReference type="InterPro" id="IPR017972">
    <property type="entry name" value="Cyt_P450_CS"/>
</dbReference>
<evidence type="ECO:0000256" key="3">
    <source>
        <dbReference type="ARBA" id="ARBA00023004"/>
    </source>
</evidence>
<evidence type="ECO:0000256" key="2">
    <source>
        <dbReference type="ARBA" id="ARBA00022723"/>
    </source>
</evidence>
<dbReference type="OrthoDB" id="3934656at2759"/>
<feature type="binding site" description="axial binding residue" evidence="4">
    <location>
        <position position="451"/>
    </location>
    <ligand>
        <name>heme</name>
        <dbReference type="ChEBI" id="CHEBI:30413"/>
    </ligand>
    <ligandPart>
        <name>Fe</name>
        <dbReference type="ChEBI" id="CHEBI:18248"/>
    </ligandPart>
</feature>
<keyword evidence="6" id="KW-0812">Transmembrane</keyword>
<dbReference type="CDD" id="cd11060">
    <property type="entry name" value="CYP57A1-like"/>
    <property type="match status" value="1"/>
</dbReference>
<evidence type="ECO:0000256" key="4">
    <source>
        <dbReference type="PIRSR" id="PIRSR602401-1"/>
    </source>
</evidence>
<dbReference type="GO" id="GO:0005506">
    <property type="term" value="F:iron ion binding"/>
    <property type="evidence" value="ECO:0007669"/>
    <property type="project" value="InterPro"/>
</dbReference>
<dbReference type="STRING" id="1149755.A0A2J6S8X8"/>
<gene>
    <name evidence="7" type="ORF">L207DRAFT_606349</name>
</gene>
<dbReference type="GO" id="GO:0016705">
    <property type="term" value="F:oxidoreductase activity, acting on paired donors, with incorporation or reduction of molecular oxygen"/>
    <property type="evidence" value="ECO:0007669"/>
    <property type="project" value="InterPro"/>
</dbReference>
<keyword evidence="3 4" id="KW-0408">Iron</keyword>
<dbReference type="GO" id="GO:0020037">
    <property type="term" value="F:heme binding"/>
    <property type="evidence" value="ECO:0007669"/>
    <property type="project" value="InterPro"/>
</dbReference>
<keyword evidence="2 4" id="KW-0479">Metal-binding</keyword>
<organism evidence="7 8">
    <name type="scientific">Hyaloscypha variabilis (strain UAMH 11265 / GT02V1 / F)</name>
    <name type="common">Meliniomyces variabilis</name>
    <dbReference type="NCBI Taxonomy" id="1149755"/>
    <lineage>
        <taxon>Eukaryota</taxon>
        <taxon>Fungi</taxon>
        <taxon>Dikarya</taxon>
        <taxon>Ascomycota</taxon>
        <taxon>Pezizomycotina</taxon>
        <taxon>Leotiomycetes</taxon>
        <taxon>Helotiales</taxon>
        <taxon>Hyaloscyphaceae</taxon>
        <taxon>Hyaloscypha</taxon>
        <taxon>Hyaloscypha variabilis</taxon>
    </lineage>
</organism>
<proteinExistence type="inferred from homology"/>
<dbReference type="AlphaFoldDB" id="A0A2J6S8X8"/>
<dbReference type="PRINTS" id="PR00463">
    <property type="entry name" value="EP450I"/>
</dbReference>
<dbReference type="Pfam" id="PF00067">
    <property type="entry name" value="p450"/>
    <property type="match status" value="1"/>
</dbReference>
<name>A0A2J6S8X8_HYAVF</name>
<dbReference type="FunFam" id="1.10.630.10:FF:000050">
    <property type="entry name" value="Cytochrome P450 monooxygenase"/>
    <property type="match status" value="1"/>
</dbReference>
<evidence type="ECO:0000256" key="6">
    <source>
        <dbReference type="SAM" id="Phobius"/>
    </source>
</evidence>
<keyword evidence="5 7" id="KW-0503">Monooxygenase</keyword>
<keyword evidence="4 5" id="KW-0349">Heme</keyword>
<accession>A0A2J6S8X8</accession>
<evidence type="ECO:0000313" key="8">
    <source>
        <dbReference type="Proteomes" id="UP000235786"/>
    </source>
</evidence>
<dbReference type="EMBL" id="KZ613938">
    <property type="protein sequence ID" value="PMD47216.1"/>
    <property type="molecule type" value="Genomic_DNA"/>
</dbReference>
<protein>
    <submittedName>
        <fullName evidence="7">Putative P450 monooxygenase</fullName>
    </submittedName>
</protein>
<dbReference type="GO" id="GO:0004497">
    <property type="term" value="F:monooxygenase activity"/>
    <property type="evidence" value="ECO:0007669"/>
    <property type="project" value="UniProtKB-KW"/>
</dbReference>
<comment type="cofactor">
    <cofactor evidence="1 4">
        <name>heme</name>
        <dbReference type="ChEBI" id="CHEBI:30413"/>
    </cofactor>
</comment>
<evidence type="ECO:0000256" key="5">
    <source>
        <dbReference type="RuleBase" id="RU000461"/>
    </source>
</evidence>
<dbReference type="PROSITE" id="PS00086">
    <property type="entry name" value="CYTOCHROME_P450"/>
    <property type="match status" value="1"/>
</dbReference>
<dbReference type="PANTHER" id="PTHR24305:SF190">
    <property type="entry name" value="P450, PUTATIVE (EUROFUNG)-RELATED"/>
    <property type="match status" value="1"/>
</dbReference>
<reference evidence="7 8" key="1">
    <citation type="submission" date="2016-04" db="EMBL/GenBank/DDBJ databases">
        <title>A degradative enzymes factory behind the ericoid mycorrhizal symbiosis.</title>
        <authorList>
            <consortium name="DOE Joint Genome Institute"/>
            <person name="Martino E."/>
            <person name="Morin E."/>
            <person name="Grelet G."/>
            <person name="Kuo A."/>
            <person name="Kohler A."/>
            <person name="Daghino S."/>
            <person name="Barry K."/>
            <person name="Choi C."/>
            <person name="Cichocki N."/>
            <person name="Clum A."/>
            <person name="Copeland A."/>
            <person name="Hainaut M."/>
            <person name="Haridas S."/>
            <person name="Labutti K."/>
            <person name="Lindquist E."/>
            <person name="Lipzen A."/>
            <person name="Khouja H.-R."/>
            <person name="Murat C."/>
            <person name="Ohm R."/>
            <person name="Olson A."/>
            <person name="Spatafora J."/>
            <person name="Veneault-Fourrey C."/>
            <person name="Henrissat B."/>
            <person name="Grigoriev I."/>
            <person name="Martin F."/>
            <person name="Perotto S."/>
        </authorList>
    </citation>
    <scope>NUCLEOTIDE SEQUENCE [LARGE SCALE GENOMIC DNA]</scope>
    <source>
        <strain evidence="7 8">F</strain>
    </source>
</reference>
<feature type="transmembrane region" description="Helical" evidence="6">
    <location>
        <begin position="20"/>
        <end position="39"/>
    </location>
</feature>